<keyword evidence="9" id="KW-1185">Reference proteome</keyword>
<dbReference type="RefSeq" id="XP_062698563.1">
    <property type="nucleotide sequence ID" value="XM_062842579.1"/>
</dbReference>
<feature type="region of interest" description="Disordered" evidence="6">
    <location>
        <begin position="774"/>
        <end position="820"/>
    </location>
</feature>
<feature type="compositionally biased region" description="Polar residues" evidence="6">
    <location>
        <begin position="1503"/>
        <end position="1519"/>
    </location>
</feature>
<organism evidence="8 9">
    <name type="scientific">Aedes albopictus</name>
    <name type="common">Asian tiger mosquito</name>
    <name type="synonym">Stegomyia albopicta</name>
    <dbReference type="NCBI Taxonomy" id="7160"/>
    <lineage>
        <taxon>Eukaryota</taxon>
        <taxon>Metazoa</taxon>
        <taxon>Ecdysozoa</taxon>
        <taxon>Arthropoda</taxon>
        <taxon>Hexapoda</taxon>
        <taxon>Insecta</taxon>
        <taxon>Pterygota</taxon>
        <taxon>Neoptera</taxon>
        <taxon>Endopterygota</taxon>
        <taxon>Diptera</taxon>
        <taxon>Nematocera</taxon>
        <taxon>Culicoidea</taxon>
        <taxon>Culicidae</taxon>
        <taxon>Culicinae</taxon>
        <taxon>Aedini</taxon>
        <taxon>Aedes</taxon>
        <taxon>Stegomyia</taxon>
    </lineage>
</organism>
<dbReference type="InterPro" id="IPR026319">
    <property type="entry name" value="ZC2HC1A/B-like"/>
</dbReference>
<feature type="compositionally biased region" description="Basic and acidic residues" evidence="6">
    <location>
        <begin position="149"/>
        <end position="163"/>
    </location>
</feature>
<feature type="region of interest" description="Disordered" evidence="6">
    <location>
        <begin position="1149"/>
        <end position="1391"/>
    </location>
</feature>
<feature type="compositionally biased region" description="Polar residues" evidence="6">
    <location>
        <begin position="854"/>
        <end position="867"/>
    </location>
</feature>
<evidence type="ECO:0000313" key="9">
    <source>
        <dbReference type="Proteomes" id="UP000069940"/>
    </source>
</evidence>
<feature type="region of interest" description="Disordered" evidence="6">
    <location>
        <begin position="243"/>
        <end position="336"/>
    </location>
</feature>
<dbReference type="EnsemblMetazoa" id="AALFPA23_019017.R27991">
    <property type="protein sequence ID" value="AALFPA23_019017.P27991"/>
    <property type="gene ID" value="AALFPA23_019017"/>
</dbReference>
<feature type="compositionally biased region" description="Polar residues" evidence="6">
    <location>
        <begin position="1457"/>
        <end position="1467"/>
    </location>
</feature>
<keyword evidence="3 5" id="KW-0863">Zinc-finger</keyword>
<feature type="compositionally biased region" description="Basic and acidic residues" evidence="6">
    <location>
        <begin position="914"/>
        <end position="924"/>
    </location>
</feature>
<feature type="compositionally biased region" description="Polar residues" evidence="6">
    <location>
        <begin position="253"/>
        <end position="279"/>
    </location>
</feature>
<feature type="compositionally biased region" description="Low complexity" evidence="6">
    <location>
        <begin position="291"/>
        <end position="326"/>
    </location>
</feature>
<evidence type="ECO:0000256" key="4">
    <source>
        <dbReference type="ARBA" id="ARBA00022833"/>
    </source>
</evidence>
<dbReference type="RefSeq" id="XP_062698562.1">
    <property type="nucleotide sequence ID" value="XM_062842578.1"/>
</dbReference>
<evidence type="ECO:0000256" key="5">
    <source>
        <dbReference type="PROSITE-ProRule" id="PRU01371"/>
    </source>
</evidence>
<evidence type="ECO:0000259" key="7">
    <source>
        <dbReference type="PROSITE" id="PS52027"/>
    </source>
</evidence>
<feature type="compositionally biased region" description="Low complexity" evidence="6">
    <location>
        <begin position="1488"/>
        <end position="1502"/>
    </location>
</feature>
<feature type="compositionally biased region" description="Low complexity" evidence="6">
    <location>
        <begin position="432"/>
        <end position="442"/>
    </location>
</feature>
<feature type="domain" description="C2HC/C3H-type" evidence="7">
    <location>
        <begin position="194"/>
        <end position="223"/>
    </location>
</feature>
<feature type="compositionally biased region" description="Polar residues" evidence="6">
    <location>
        <begin position="1254"/>
        <end position="1281"/>
    </location>
</feature>
<proteinExistence type="predicted"/>
<dbReference type="EnsemblMetazoa" id="AALFPA23_019017.R27990">
    <property type="protein sequence ID" value="AALFPA23_019017.P27990"/>
    <property type="gene ID" value="AALFPA23_019017"/>
</dbReference>
<dbReference type="Pfam" id="PF13913">
    <property type="entry name" value="zf-C2HC_2"/>
    <property type="match status" value="1"/>
</dbReference>
<feature type="compositionally biased region" description="Low complexity" evidence="6">
    <location>
        <begin position="1282"/>
        <end position="1306"/>
    </location>
</feature>
<feature type="region of interest" description="Disordered" evidence="6">
    <location>
        <begin position="854"/>
        <end position="930"/>
    </location>
</feature>
<dbReference type="PROSITE" id="PS52027">
    <property type="entry name" value="ZF_C2HC_C3H"/>
    <property type="match status" value="1"/>
</dbReference>
<protein>
    <recommendedName>
        <fullName evidence="7">C2HC/C3H-type domain-containing protein</fullName>
    </recommendedName>
</protein>
<feature type="compositionally biased region" description="Low complexity" evidence="6">
    <location>
        <begin position="609"/>
        <end position="654"/>
    </location>
</feature>
<feature type="region of interest" description="Disordered" evidence="6">
    <location>
        <begin position="1405"/>
        <end position="1519"/>
    </location>
</feature>
<feature type="compositionally biased region" description="Gly residues" evidence="6">
    <location>
        <begin position="1366"/>
        <end position="1383"/>
    </location>
</feature>
<keyword evidence="4" id="KW-0862">Zinc</keyword>
<feature type="compositionally biased region" description="Basic and acidic residues" evidence="6">
    <location>
        <begin position="949"/>
        <end position="965"/>
    </location>
</feature>
<dbReference type="EnsemblMetazoa" id="AALFPA23_019017.R27986">
    <property type="protein sequence ID" value="AALFPA23_019017.P27986"/>
    <property type="gene ID" value="AALFPA23_019017"/>
</dbReference>
<dbReference type="Gene3D" id="3.30.160.60">
    <property type="entry name" value="Classic Zinc Finger"/>
    <property type="match status" value="1"/>
</dbReference>
<dbReference type="GeneID" id="109401225"/>
<feature type="region of interest" description="Disordered" evidence="6">
    <location>
        <begin position="429"/>
        <end position="463"/>
    </location>
</feature>
<name>A0ABM1ZJB5_AEDAL</name>
<dbReference type="PANTHER" id="PTHR13555">
    <property type="entry name" value="C2H2 ZINC FINGER CGI-62-RELATED"/>
    <property type="match status" value="1"/>
</dbReference>
<keyword evidence="2" id="KW-0677">Repeat</keyword>
<feature type="region of interest" description="Disordered" evidence="6">
    <location>
        <begin position="945"/>
        <end position="1094"/>
    </location>
</feature>
<evidence type="ECO:0000256" key="6">
    <source>
        <dbReference type="SAM" id="MobiDB-lite"/>
    </source>
</evidence>
<feature type="compositionally biased region" description="Polar residues" evidence="6">
    <location>
        <begin position="137"/>
        <end position="148"/>
    </location>
</feature>
<feature type="compositionally biased region" description="Low complexity" evidence="6">
    <location>
        <begin position="164"/>
        <end position="177"/>
    </location>
</feature>
<reference evidence="8" key="2">
    <citation type="submission" date="2025-05" db="UniProtKB">
        <authorList>
            <consortium name="EnsemblMetazoa"/>
        </authorList>
    </citation>
    <scope>IDENTIFICATION</scope>
    <source>
        <strain evidence="8">Foshan</strain>
    </source>
</reference>
<feature type="region of interest" description="Disordered" evidence="6">
    <location>
        <begin position="130"/>
        <end position="177"/>
    </location>
</feature>
<dbReference type="InterPro" id="IPR049899">
    <property type="entry name" value="Znf_C2HC_C3H"/>
</dbReference>
<reference evidence="9" key="1">
    <citation type="journal article" date="2015" name="Proc. Natl. Acad. Sci. U.S.A.">
        <title>Genome sequence of the Asian Tiger mosquito, Aedes albopictus, reveals insights into its biology, genetics, and evolution.</title>
        <authorList>
            <person name="Chen X.G."/>
            <person name="Jiang X."/>
            <person name="Gu J."/>
            <person name="Xu M."/>
            <person name="Wu Y."/>
            <person name="Deng Y."/>
            <person name="Zhang C."/>
            <person name="Bonizzoni M."/>
            <person name="Dermauw W."/>
            <person name="Vontas J."/>
            <person name="Armbruster P."/>
            <person name="Huang X."/>
            <person name="Yang Y."/>
            <person name="Zhang H."/>
            <person name="He W."/>
            <person name="Peng H."/>
            <person name="Liu Y."/>
            <person name="Wu K."/>
            <person name="Chen J."/>
            <person name="Lirakis M."/>
            <person name="Topalis P."/>
            <person name="Van Leeuwen T."/>
            <person name="Hall A.B."/>
            <person name="Jiang X."/>
            <person name="Thorpe C."/>
            <person name="Mueller R.L."/>
            <person name="Sun C."/>
            <person name="Waterhouse R.M."/>
            <person name="Yan G."/>
            <person name="Tu Z.J."/>
            <person name="Fang X."/>
            <person name="James A.A."/>
        </authorList>
    </citation>
    <scope>NUCLEOTIDE SEQUENCE [LARGE SCALE GENOMIC DNA]</scope>
    <source>
        <strain evidence="9">Foshan</strain>
    </source>
</reference>
<feature type="compositionally biased region" description="Polar residues" evidence="6">
    <location>
        <begin position="1038"/>
        <end position="1050"/>
    </location>
</feature>
<feature type="compositionally biased region" description="Low complexity" evidence="6">
    <location>
        <begin position="781"/>
        <end position="790"/>
    </location>
</feature>
<feature type="region of interest" description="Disordered" evidence="6">
    <location>
        <begin position="1"/>
        <end position="39"/>
    </location>
</feature>
<feature type="compositionally biased region" description="Basic residues" evidence="6">
    <location>
        <begin position="1"/>
        <end position="12"/>
    </location>
</feature>
<feature type="compositionally biased region" description="Basic and acidic residues" evidence="6">
    <location>
        <begin position="999"/>
        <end position="1010"/>
    </location>
</feature>
<feature type="compositionally biased region" description="Polar residues" evidence="6">
    <location>
        <begin position="966"/>
        <end position="978"/>
    </location>
</feature>
<feature type="region of interest" description="Disordered" evidence="6">
    <location>
        <begin position="609"/>
        <end position="668"/>
    </location>
</feature>
<feature type="compositionally biased region" description="Polar residues" evidence="6">
    <location>
        <begin position="1188"/>
        <end position="1199"/>
    </location>
</feature>
<accession>A0ABM1ZJB5</accession>
<feature type="compositionally biased region" description="Low complexity" evidence="6">
    <location>
        <begin position="1016"/>
        <end position="1029"/>
    </location>
</feature>
<keyword evidence="1" id="KW-0479">Metal-binding</keyword>
<feature type="compositionally biased region" description="Low complexity" evidence="6">
    <location>
        <begin position="1340"/>
        <end position="1365"/>
    </location>
</feature>
<evidence type="ECO:0000256" key="2">
    <source>
        <dbReference type="ARBA" id="ARBA00022737"/>
    </source>
</evidence>
<sequence length="1585" mass="173522">MWNKLFKSKSKSSKNLSAAGGGSSGNGSTSTKTTATTVASPPLDLVPIYNYETDIDVRRNNGQDCQGGNRDSIGVQMCGIPMRKSKFSNAFKSLSLRRGGSKHQLKLYAGAVDVPVGEDEIEISKANKRASLRPSKSDNNLSEKQNYADQEKENVSNYDDHQQYRSQQQSPQQQQPSQVIDPFLAIPEPPENLQLQQCPICSRNFVPTSLAKHIGICERMQSKKRKPFDSSRQRREGTELASYLPKNFGLPQNHPQTRVSPPKTTNPVRKLSTSKTPTPQRKDYGDGGGMNNLMSTSLTLSSTSTPSGAGSGAAAAAMANSSSTTPRPTLKRSLSQQNEPCPYCERCFGFKAYDRHVEWCREKALLTKNANNSQSISAAKERLQARIQYKAPQIKSKRALNREKYSGSLSCGGSTNSLADLDLPLPRHRSHLNSMSSSISSDNKSDHSGSLKKVSPHQQQQLQHLQQFELIATSKQQQTNERKGHTKKREIRANLLENENFMRGNSNCDSNNNNNNHHQHHSQGNKIFSNNLLIRPTQDVRREKKQAVTVQRVDKLELIGRGDHQQQRVPLKRGATKIVKCNKSGFSPERYDPFLSAKRQLEELFSPSSSYNASASARQQQQNGSSSRSTTPLTPTASSMSKSVVTPTSKTSPVNNSNFRRASSLRMPRKVSRPMYIEKAKSNIQKGITDDGPVSPNFLKSSEYDEIPIKSAFNALQMAEKPKMRDSNTVRKNLKLDIKDPNMPAMDVPLSKTDSLAVFLKYEHELNLAAMSEKDMKDKSNSLSKRSLSLGGHERKESMLYGGVTGNGMKPDQSPQDEKDKADKILQDIQPFKKLQQKLIPIKLEPINITYSNNSNAQKTNNIGNTGTKPSVNTNTKTSNNVTSTNTTSSSKPTVISLDAILGKKPKPPAPPQLEEKENRKDPNYIDPKLINKCDNLPIIAATKLSPSESERSTKTIEISKKPTDSNRLAESSNSSPEKSGGGDGGGPKPLPNNLTDESSTKDDSYDKRPGLIRQNGTGSCTSSSNGSRDSSREESPVEQQLNRPSLQHQSRLEDIKPSTPDSGLERTTPKPSTPIPVQQKPERPPLPSFDDFDFDEFISSFEDERRSFRNALYSRNTNPNFNSSSNSTNFVQHTSNRSLLDNNSVKSVTSLNGSVSSTSSPSHFNHPNSSHYNSPLNTNGRSEEKQTSTTLHPQQQKEPPQVPRRRHIGEPAHAPSHSTVRNLPSLHGNSVAKPSEPPTPDIMSPKAFGSPNDYINNNSKNIGSLTRDSPSASRLGSGNSYNLHHQPYQQHQQQQQPSTPNNNYNTISSHIVPQPYTAGPGSPLLDYRDRHGSNSRHQSPLLSSPSPSPAASTTTTNGNSISNAGIGGPAAGGNSGNGGSGGSISFDDLSPTERDLMKSVQELDRMCESSSSMYPADSDEMSSVEGYPLSNSSRGDGRSYRGPSAEGSKFSADSAYGSSLSRQSPPEQHHNSTIRRAYGHHRGGSKSTAAANSNNNSNATSQQDPFDNSSGSESSLPPITATLKTQKAELHASGRAVGGAPLKNATLQQQQQQMSKFCHECGSRFMIDTAKFCMECGIRRIMID</sequence>
<dbReference type="Proteomes" id="UP000069940">
    <property type="component" value="Unassembled WGS sequence"/>
</dbReference>
<evidence type="ECO:0000256" key="3">
    <source>
        <dbReference type="ARBA" id="ARBA00022771"/>
    </source>
</evidence>
<evidence type="ECO:0000313" key="8">
    <source>
        <dbReference type="EnsemblMetazoa" id="AALFPA23_019017.P27990"/>
    </source>
</evidence>
<evidence type="ECO:0000256" key="1">
    <source>
        <dbReference type="ARBA" id="ARBA00022723"/>
    </source>
</evidence>
<feature type="compositionally biased region" description="Low complexity" evidence="6">
    <location>
        <begin position="868"/>
        <end position="895"/>
    </location>
</feature>
<feature type="compositionally biased region" description="Low complexity" evidence="6">
    <location>
        <begin position="26"/>
        <end position="39"/>
    </location>
</feature>
<dbReference type="RefSeq" id="XP_062698561.1">
    <property type="nucleotide sequence ID" value="XM_062842577.1"/>
</dbReference>
<dbReference type="PANTHER" id="PTHR13555:SF5">
    <property type="entry name" value="ZINC-FINGER OF A C2HC-TYPE"/>
    <property type="match status" value="1"/>
</dbReference>
<feature type="compositionally biased region" description="Low complexity" evidence="6">
    <location>
        <begin position="1149"/>
        <end position="1178"/>
    </location>
</feature>